<dbReference type="Proteomes" id="UP000320672">
    <property type="component" value="Chromosome"/>
</dbReference>
<evidence type="ECO:0000256" key="10">
    <source>
        <dbReference type="ARBA" id="ARBA00023315"/>
    </source>
</evidence>
<comment type="subcellular location">
    <subcellularLocation>
        <location evidence="12">Cytoplasm</location>
    </subcellularLocation>
</comment>
<evidence type="ECO:0000256" key="1">
    <source>
        <dbReference type="ARBA" id="ARBA00005194"/>
    </source>
</evidence>
<comment type="similarity">
    <text evidence="2 12">Belongs to the thiolase-like superfamily. FabH family.</text>
</comment>
<keyword evidence="7 12" id="KW-0443">Lipid metabolism</keyword>
<feature type="domain" description="Beta-ketoacyl-[acyl-carrier-protein] synthase III C-terminal" evidence="13">
    <location>
        <begin position="244"/>
        <end position="333"/>
    </location>
</feature>
<dbReference type="PANTHER" id="PTHR43091:SF1">
    <property type="entry name" value="BETA-KETOACYL-[ACYL-CARRIER-PROTEIN] SYNTHASE III, CHLOROPLASTIC"/>
    <property type="match status" value="1"/>
</dbReference>
<evidence type="ECO:0000256" key="4">
    <source>
        <dbReference type="ARBA" id="ARBA00022516"/>
    </source>
</evidence>
<dbReference type="HAMAP" id="MF_01815">
    <property type="entry name" value="FabH"/>
    <property type="match status" value="1"/>
</dbReference>
<dbReference type="KEGG" id="rml:FF011L_13250"/>
<dbReference type="FunFam" id="3.40.47.10:FF:000004">
    <property type="entry name" value="3-oxoacyl-[acyl-carrier-protein] synthase 3"/>
    <property type="match status" value="1"/>
</dbReference>
<keyword evidence="12" id="KW-0963">Cytoplasm</keyword>
<dbReference type="InterPro" id="IPR016039">
    <property type="entry name" value="Thiolase-like"/>
</dbReference>
<dbReference type="InterPro" id="IPR013751">
    <property type="entry name" value="ACP_syn_III_N"/>
</dbReference>
<evidence type="ECO:0000313" key="15">
    <source>
        <dbReference type="EMBL" id="QDS92578.1"/>
    </source>
</evidence>
<dbReference type="Pfam" id="PF08545">
    <property type="entry name" value="ACP_syn_III"/>
    <property type="match status" value="1"/>
</dbReference>
<evidence type="ECO:0000256" key="7">
    <source>
        <dbReference type="ARBA" id="ARBA00023098"/>
    </source>
</evidence>
<keyword evidence="16" id="KW-1185">Reference proteome</keyword>
<evidence type="ECO:0000259" key="13">
    <source>
        <dbReference type="Pfam" id="PF08541"/>
    </source>
</evidence>
<dbReference type="SUPFAM" id="SSF53901">
    <property type="entry name" value="Thiolase-like"/>
    <property type="match status" value="1"/>
</dbReference>
<accession>A0A517MCG0</accession>
<evidence type="ECO:0000256" key="9">
    <source>
        <dbReference type="ARBA" id="ARBA00023268"/>
    </source>
</evidence>
<dbReference type="GO" id="GO:0005737">
    <property type="term" value="C:cytoplasm"/>
    <property type="evidence" value="ECO:0007669"/>
    <property type="project" value="UniProtKB-SubCell"/>
</dbReference>
<dbReference type="AlphaFoldDB" id="A0A517MCG0"/>
<evidence type="ECO:0000259" key="14">
    <source>
        <dbReference type="Pfam" id="PF08545"/>
    </source>
</evidence>
<dbReference type="GO" id="GO:0006633">
    <property type="term" value="P:fatty acid biosynthetic process"/>
    <property type="evidence" value="ECO:0007669"/>
    <property type="project" value="UniProtKB-UniRule"/>
</dbReference>
<dbReference type="Pfam" id="PF08541">
    <property type="entry name" value="ACP_syn_III_C"/>
    <property type="match status" value="1"/>
</dbReference>
<comment type="pathway">
    <text evidence="1 12">Lipid metabolism; fatty acid biosynthesis.</text>
</comment>
<dbReference type="EMBL" id="CP036262">
    <property type="protein sequence ID" value="QDS92578.1"/>
    <property type="molecule type" value="Genomic_DNA"/>
</dbReference>
<dbReference type="NCBIfam" id="TIGR00747">
    <property type="entry name" value="fabH"/>
    <property type="match status" value="1"/>
</dbReference>
<comment type="catalytic activity">
    <reaction evidence="11">
        <text>malonyl-[ACP] + acetyl-CoA + H(+) = 3-oxobutanoyl-[ACP] + CO2 + CoA</text>
        <dbReference type="Rhea" id="RHEA:12080"/>
        <dbReference type="Rhea" id="RHEA-COMP:9623"/>
        <dbReference type="Rhea" id="RHEA-COMP:9625"/>
        <dbReference type="ChEBI" id="CHEBI:15378"/>
        <dbReference type="ChEBI" id="CHEBI:16526"/>
        <dbReference type="ChEBI" id="CHEBI:57287"/>
        <dbReference type="ChEBI" id="CHEBI:57288"/>
        <dbReference type="ChEBI" id="CHEBI:78449"/>
        <dbReference type="ChEBI" id="CHEBI:78450"/>
        <dbReference type="EC" id="2.3.1.180"/>
    </reaction>
    <physiologicalReaction direction="left-to-right" evidence="11">
        <dbReference type="Rhea" id="RHEA:12081"/>
    </physiologicalReaction>
</comment>
<evidence type="ECO:0000256" key="12">
    <source>
        <dbReference type="HAMAP-Rule" id="MF_01815"/>
    </source>
</evidence>
<dbReference type="PANTHER" id="PTHR43091">
    <property type="entry name" value="3-OXOACYL-[ACYL-CARRIER-PROTEIN] SYNTHASE"/>
    <property type="match status" value="1"/>
</dbReference>
<evidence type="ECO:0000313" key="16">
    <source>
        <dbReference type="Proteomes" id="UP000320672"/>
    </source>
</evidence>
<dbReference type="Gene3D" id="3.40.47.10">
    <property type="match status" value="1"/>
</dbReference>
<organism evidence="15 16">
    <name type="scientific">Roseimaritima multifibrata</name>
    <dbReference type="NCBI Taxonomy" id="1930274"/>
    <lineage>
        <taxon>Bacteria</taxon>
        <taxon>Pseudomonadati</taxon>
        <taxon>Planctomycetota</taxon>
        <taxon>Planctomycetia</taxon>
        <taxon>Pirellulales</taxon>
        <taxon>Pirellulaceae</taxon>
        <taxon>Roseimaritima</taxon>
    </lineage>
</organism>
<gene>
    <name evidence="15" type="primary">fabH_1</name>
    <name evidence="12" type="synonym">fabH</name>
    <name evidence="15" type="ORF">FF011L_13250</name>
</gene>
<feature type="active site" evidence="12">
    <location>
        <position position="260"/>
    </location>
</feature>
<dbReference type="InterPro" id="IPR004655">
    <property type="entry name" value="FabH"/>
</dbReference>
<keyword evidence="9 12" id="KW-0511">Multifunctional enzyme</keyword>
<proteinExistence type="inferred from homology"/>
<evidence type="ECO:0000256" key="3">
    <source>
        <dbReference type="ARBA" id="ARBA00012333"/>
    </source>
</evidence>
<keyword evidence="4 12" id="KW-0444">Lipid biosynthesis</keyword>
<comment type="domain">
    <text evidence="12">The last Arg residue of the ACP-binding site is essential for the weak association between ACP/AcpP and FabH.</text>
</comment>
<sequence>MKRGRMGQALGVKIAATGSYAPETVVTNEDLAALGCDSDWIVRRTGILQRRKAAEDQATSDLCYEAAITCLKQADVDPAEIDLILVATMTPDHPTPSAACHLQRRLGATAPAMDINAACAGFMYALVTGSQFVVSGTAKRVLVVGADLMSRTIDPEDKKTYPLFGDGAGAALLVPDKPTGAGLLSFQLGSEGCGGEMLCVPAGGTRQALTPEAYAAGQQYLRMDGRNVFKWAVRLFAESAKDVLEAAGKDASELDLVVLHQANQRIIDSAVSDLSVDRDRVFVNLDRYGNTSAASIPLALDEAVREGRVKEGDLVLLCGFGSGLAWGTALLRW</sequence>
<comment type="function">
    <text evidence="12">Catalyzes the condensation reaction of fatty acid synthesis by the addition to an acyl acceptor of two carbons from malonyl-ACP. Catalyzes the first condensation reaction which initiates fatty acid synthesis and may therefore play a role in governing the total rate of fatty acid production. Possesses both acetoacetyl-ACP synthase and acetyl transacylase activities. Its substrate specificity determines the biosynthesis of branched-chain and/or straight-chain of fatty acids.</text>
</comment>
<name>A0A517MCG0_9BACT</name>
<evidence type="ECO:0000256" key="6">
    <source>
        <dbReference type="ARBA" id="ARBA00022832"/>
    </source>
</evidence>
<dbReference type="GO" id="GO:0004315">
    <property type="term" value="F:3-oxoacyl-[acyl-carrier-protein] synthase activity"/>
    <property type="evidence" value="ECO:0007669"/>
    <property type="project" value="InterPro"/>
</dbReference>
<reference evidence="15 16" key="1">
    <citation type="submission" date="2019-02" db="EMBL/GenBank/DDBJ databases">
        <title>Deep-cultivation of Planctomycetes and their phenomic and genomic characterization uncovers novel biology.</title>
        <authorList>
            <person name="Wiegand S."/>
            <person name="Jogler M."/>
            <person name="Boedeker C."/>
            <person name="Pinto D."/>
            <person name="Vollmers J."/>
            <person name="Rivas-Marin E."/>
            <person name="Kohn T."/>
            <person name="Peeters S.H."/>
            <person name="Heuer A."/>
            <person name="Rast P."/>
            <person name="Oberbeckmann S."/>
            <person name="Bunk B."/>
            <person name="Jeske O."/>
            <person name="Meyerdierks A."/>
            <person name="Storesund J.E."/>
            <person name="Kallscheuer N."/>
            <person name="Luecker S."/>
            <person name="Lage O.M."/>
            <person name="Pohl T."/>
            <person name="Merkel B.J."/>
            <person name="Hornburger P."/>
            <person name="Mueller R.-W."/>
            <person name="Bruemmer F."/>
            <person name="Labrenz M."/>
            <person name="Spormann A.M."/>
            <person name="Op den Camp H."/>
            <person name="Overmann J."/>
            <person name="Amann R."/>
            <person name="Jetten M.S.M."/>
            <person name="Mascher T."/>
            <person name="Medema M.H."/>
            <person name="Devos D.P."/>
            <person name="Kaster A.-K."/>
            <person name="Ovreas L."/>
            <person name="Rohde M."/>
            <person name="Galperin M.Y."/>
            <person name="Jogler C."/>
        </authorList>
    </citation>
    <scope>NUCLEOTIDE SEQUENCE [LARGE SCALE GENOMIC DNA]</scope>
    <source>
        <strain evidence="15 16">FF011L</strain>
    </source>
</reference>
<keyword evidence="10 12" id="KW-0012">Acyltransferase</keyword>
<evidence type="ECO:0000256" key="8">
    <source>
        <dbReference type="ARBA" id="ARBA00023160"/>
    </source>
</evidence>
<keyword evidence="5 12" id="KW-0808">Transferase</keyword>
<protein>
    <recommendedName>
        <fullName evidence="3 12">Beta-ketoacyl-[acyl-carrier-protein] synthase III</fullName>
        <shortName evidence="12">Beta-ketoacyl-ACP synthase III</shortName>
        <shortName evidence="12">KAS III</shortName>
        <ecNumber evidence="3 12">2.3.1.180</ecNumber>
    </recommendedName>
    <alternativeName>
        <fullName evidence="12">3-oxoacyl-[acyl-carrier-protein] synthase 3</fullName>
    </alternativeName>
    <alternativeName>
        <fullName evidence="12">3-oxoacyl-[acyl-carrier-protein] synthase III</fullName>
    </alternativeName>
</protein>
<keyword evidence="8 12" id="KW-0275">Fatty acid biosynthesis</keyword>
<evidence type="ECO:0000256" key="5">
    <source>
        <dbReference type="ARBA" id="ARBA00022679"/>
    </source>
</evidence>
<dbReference type="UniPathway" id="UPA00094"/>
<feature type="region of interest" description="ACP-binding" evidence="12">
    <location>
        <begin position="261"/>
        <end position="265"/>
    </location>
</feature>
<feature type="active site" evidence="12">
    <location>
        <position position="119"/>
    </location>
</feature>
<feature type="domain" description="Beta-ketoacyl-[acyl-carrier-protein] synthase III N-terminal" evidence="14">
    <location>
        <begin position="113"/>
        <end position="192"/>
    </location>
</feature>
<dbReference type="InterPro" id="IPR013747">
    <property type="entry name" value="ACP_syn_III_C"/>
</dbReference>
<dbReference type="GO" id="GO:0033818">
    <property type="term" value="F:beta-ketoacyl-acyl-carrier-protein synthase III activity"/>
    <property type="evidence" value="ECO:0007669"/>
    <property type="project" value="UniProtKB-UniRule"/>
</dbReference>
<dbReference type="NCBIfam" id="NF006829">
    <property type="entry name" value="PRK09352.1"/>
    <property type="match status" value="1"/>
</dbReference>
<evidence type="ECO:0000256" key="2">
    <source>
        <dbReference type="ARBA" id="ARBA00008642"/>
    </source>
</evidence>
<comment type="subunit">
    <text evidence="12">Homodimer.</text>
</comment>
<dbReference type="CDD" id="cd00830">
    <property type="entry name" value="KAS_III"/>
    <property type="match status" value="1"/>
</dbReference>
<feature type="active site" evidence="12">
    <location>
        <position position="290"/>
    </location>
</feature>
<dbReference type="EC" id="2.3.1.180" evidence="3 12"/>
<evidence type="ECO:0000256" key="11">
    <source>
        <dbReference type="ARBA" id="ARBA00051096"/>
    </source>
</evidence>
<keyword evidence="6 12" id="KW-0276">Fatty acid metabolism</keyword>